<organism evidence="2 3">
    <name type="scientific">Plantactinospora siamensis</name>
    <dbReference type="NCBI Taxonomy" id="555372"/>
    <lineage>
        <taxon>Bacteria</taxon>
        <taxon>Bacillati</taxon>
        <taxon>Actinomycetota</taxon>
        <taxon>Actinomycetes</taxon>
        <taxon>Micromonosporales</taxon>
        <taxon>Micromonosporaceae</taxon>
        <taxon>Plantactinospora</taxon>
    </lineage>
</organism>
<name>A0ABV6P2J1_9ACTN</name>
<evidence type="ECO:0000256" key="1">
    <source>
        <dbReference type="SAM" id="Phobius"/>
    </source>
</evidence>
<sequence>MQPSPLAAPDASWYDIPGVRLVGAIAGALFLVAAIRAMFGRK</sequence>
<evidence type="ECO:0000313" key="2">
    <source>
        <dbReference type="EMBL" id="MFC0566692.1"/>
    </source>
</evidence>
<dbReference type="RefSeq" id="WP_377341574.1">
    <property type="nucleotide sequence ID" value="NZ_JBHLUE010000017.1"/>
</dbReference>
<reference evidence="2 3" key="1">
    <citation type="submission" date="2024-09" db="EMBL/GenBank/DDBJ databases">
        <authorList>
            <person name="Sun Q."/>
            <person name="Mori K."/>
        </authorList>
    </citation>
    <scope>NUCLEOTIDE SEQUENCE [LARGE SCALE GENOMIC DNA]</scope>
    <source>
        <strain evidence="2 3">TBRC 2205</strain>
    </source>
</reference>
<dbReference type="Proteomes" id="UP001589894">
    <property type="component" value="Unassembled WGS sequence"/>
</dbReference>
<accession>A0ABV6P2J1</accession>
<keyword evidence="1" id="KW-0472">Membrane</keyword>
<keyword evidence="3" id="KW-1185">Reference proteome</keyword>
<evidence type="ECO:0000313" key="3">
    <source>
        <dbReference type="Proteomes" id="UP001589894"/>
    </source>
</evidence>
<proteinExistence type="predicted"/>
<protein>
    <submittedName>
        <fullName evidence="2">Uncharacterized protein</fullName>
    </submittedName>
</protein>
<keyword evidence="1" id="KW-1133">Transmembrane helix</keyword>
<comment type="caution">
    <text evidence="2">The sequence shown here is derived from an EMBL/GenBank/DDBJ whole genome shotgun (WGS) entry which is preliminary data.</text>
</comment>
<feature type="transmembrane region" description="Helical" evidence="1">
    <location>
        <begin position="20"/>
        <end position="39"/>
    </location>
</feature>
<dbReference type="EMBL" id="JBHLUE010000017">
    <property type="protein sequence ID" value="MFC0566692.1"/>
    <property type="molecule type" value="Genomic_DNA"/>
</dbReference>
<gene>
    <name evidence="2" type="ORF">ACFFHU_21440</name>
</gene>
<keyword evidence="1" id="KW-0812">Transmembrane</keyword>